<reference evidence="2 3" key="1">
    <citation type="journal article" date="2016" name="Sci. Rep.">
        <title>The Dendrobium catenatum Lindl. genome sequence provides insights into polysaccharide synthase, floral development and adaptive evolution.</title>
        <authorList>
            <person name="Zhang G.Q."/>
            <person name="Xu Q."/>
            <person name="Bian C."/>
            <person name="Tsai W.C."/>
            <person name="Yeh C.M."/>
            <person name="Liu K.W."/>
            <person name="Yoshida K."/>
            <person name="Zhang L.S."/>
            <person name="Chang S.B."/>
            <person name="Chen F."/>
            <person name="Shi Y."/>
            <person name="Su Y.Y."/>
            <person name="Zhang Y.Q."/>
            <person name="Chen L.J."/>
            <person name="Yin Y."/>
            <person name="Lin M."/>
            <person name="Huang H."/>
            <person name="Deng H."/>
            <person name="Wang Z.W."/>
            <person name="Zhu S.L."/>
            <person name="Zhao X."/>
            <person name="Deng C."/>
            <person name="Niu S.C."/>
            <person name="Huang J."/>
            <person name="Wang M."/>
            <person name="Liu G.H."/>
            <person name="Yang H.J."/>
            <person name="Xiao X.J."/>
            <person name="Hsiao Y.Y."/>
            <person name="Wu W.L."/>
            <person name="Chen Y.Y."/>
            <person name="Mitsuda N."/>
            <person name="Ohme-Takagi M."/>
            <person name="Luo Y.B."/>
            <person name="Van de Peer Y."/>
            <person name="Liu Z.J."/>
        </authorList>
    </citation>
    <scope>NUCLEOTIDE SEQUENCE [LARGE SCALE GENOMIC DNA]</scope>
    <source>
        <tissue evidence="2">The whole plant</tissue>
    </source>
</reference>
<reference evidence="2 3" key="2">
    <citation type="journal article" date="2017" name="Nature">
        <title>The Apostasia genome and the evolution of orchids.</title>
        <authorList>
            <person name="Zhang G.Q."/>
            <person name="Liu K.W."/>
            <person name="Li Z."/>
            <person name="Lohaus R."/>
            <person name="Hsiao Y.Y."/>
            <person name="Niu S.C."/>
            <person name="Wang J.Y."/>
            <person name="Lin Y.C."/>
            <person name="Xu Q."/>
            <person name="Chen L.J."/>
            <person name="Yoshida K."/>
            <person name="Fujiwara S."/>
            <person name="Wang Z.W."/>
            <person name="Zhang Y.Q."/>
            <person name="Mitsuda N."/>
            <person name="Wang M."/>
            <person name="Liu G.H."/>
            <person name="Pecoraro L."/>
            <person name="Huang H.X."/>
            <person name="Xiao X.J."/>
            <person name="Lin M."/>
            <person name="Wu X.Y."/>
            <person name="Wu W.L."/>
            <person name="Chen Y.Y."/>
            <person name="Chang S.B."/>
            <person name="Sakamoto S."/>
            <person name="Ohme-Takagi M."/>
            <person name="Yagi M."/>
            <person name="Zeng S.J."/>
            <person name="Shen C.Y."/>
            <person name="Yeh C.M."/>
            <person name="Luo Y.B."/>
            <person name="Tsai W.C."/>
            <person name="Van de Peer Y."/>
            <person name="Liu Z.J."/>
        </authorList>
    </citation>
    <scope>NUCLEOTIDE SEQUENCE [LARGE SCALE GENOMIC DNA]</scope>
    <source>
        <tissue evidence="2">The whole plant</tissue>
    </source>
</reference>
<keyword evidence="3" id="KW-1185">Reference proteome</keyword>
<gene>
    <name evidence="2" type="ORF">MA16_Dca027757</name>
</gene>
<proteinExistence type="predicted"/>
<accession>A0A2I0VXG9</accession>
<dbReference type="Proteomes" id="UP000233837">
    <property type="component" value="Unassembled WGS sequence"/>
</dbReference>
<evidence type="ECO:0000313" key="3">
    <source>
        <dbReference type="Proteomes" id="UP000233837"/>
    </source>
</evidence>
<dbReference type="AlphaFoldDB" id="A0A2I0VXG9"/>
<name>A0A2I0VXG9_9ASPA</name>
<protein>
    <submittedName>
        <fullName evidence="2">Uncharacterized protein</fullName>
    </submittedName>
</protein>
<organism evidence="2 3">
    <name type="scientific">Dendrobium catenatum</name>
    <dbReference type="NCBI Taxonomy" id="906689"/>
    <lineage>
        <taxon>Eukaryota</taxon>
        <taxon>Viridiplantae</taxon>
        <taxon>Streptophyta</taxon>
        <taxon>Embryophyta</taxon>
        <taxon>Tracheophyta</taxon>
        <taxon>Spermatophyta</taxon>
        <taxon>Magnoliopsida</taxon>
        <taxon>Liliopsida</taxon>
        <taxon>Asparagales</taxon>
        <taxon>Orchidaceae</taxon>
        <taxon>Epidendroideae</taxon>
        <taxon>Malaxideae</taxon>
        <taxon>Dendrobiinae</taxon>
        <taxon>Dendrobium</taxon>
    </lineage>
</organism>
<keyword evidence="1" id="KW-1133">Transmembrane helix</keyword>
<evidence type="ECO:0000313" key="2">
    <source>
        <dbReference type="EMBL" id="PKU68100.1"/>
    </source>
</evidence>
<feature type="transmembrane region" description="Helical" evidence="1">
    <location>
        <begin position="79"/>
        <end position="96"/>
    </location>
</feature>
<keyword evidence="1" id="KW-0472">Membrane</keyword>
<keyword evidence="1" id="KW-0812">Transmembrane</keyword>
<sequence>MADPEVDHGFAYNDRGEIDIHLSPFYDPNWEYDETVERYVKRILYCLAKMIDLQKTKTPWLLVGRTTPSSVATSPSTKTFGAIFLVVIFFFIGLAFRR</sequence>
<evidence type="ECO:0000256" key="1">
    <source>
        <dbReference type="SAM" id="Phobius"/>
    </source>
</evidence>
<dbReference type="EMBL" id="KZ503130">
    <property type="protein sequence ID" value="PKU68100.1"/>
    <property type="molecule type" value="Genomic_DNA"/>
</dbReference>